<protein>
    <recommendedName>
        <fullName evidence="3 9">Phosphate transport system permease protein PstA</fullName>
    </recommendedName>
</protein>
<evidence type="ECO:0000256" key="10">
    <source>
        <dbReference type="SAM" id="Coils"/>
    </source>
</evidence>
<keyword evidence="7 9" id="KW-1133">Transmembrane helix</keyword>
<proteinExistence type="inferred from homology"/>
<comment type="subcellular location">
    <subcellularLocation>
        <location evidence="9">Cell inner membrane</location>
        <topology evidence="9">Multi-pass membrane protein</topology>
    </subcellularLocation>
    <subcellularLocation>
        <location evidence="1">Cell membrane</location>
        <topology evidence="1">Multi-pass membrane protein</topology>
    </subcellularLocation>
</comment>
<reference evidence="12 13" key="1">
    <citation type="submission" date="2023-09" db="EMBL/GenBank/DDBJ databases">
        <authorList>
            <person name="Rey-Velasco X."/>
        </authorList>
    </citation>
    <scope>NUCLEOTIDE SEQUENCE [LARGE SCALE GENOMIC DNA]</scope>
    <source>
        <strain evidence="12 13">P117</strain>
    </source>
</reference>
<dbReference type="SUPFAM" id="SSF161098">
    <property type="entry name" value="MetI-like"/>
    <property type="match status" value="1"/>
</dbReference>
<evidence type="ECO:0000256" key="3">
    <source>
        <dbReference type="ARBA" id="ARBA00016864"/>
    </source>
</evidence>
<accession>A0ABU2ZLG6</accession>
<evidence type="ECO:0000256" key="2">
    <source>
        <dbReference type="ARBA" id="ARBA00007069"/>
    </source>
</evidence>
<keyword evidence="13" id="KW-1185">Reference proteome</keyword>
<evidence type="ECO:0000256" key="9">
    <source>
        <dbReference type="RuleBase" id="RU363043"/>
    </source>
</evidence>
<feature type="transmembrane region" description="Helical" evidence="9">
    <location>
        <begin position="484"/>
        <end position="506"/>
    </location>
</feature>
<evidence type="ECO:0000256" key="1">
    <source>
        <dbReference type="ARBA" id="ARBA00004651"/>
    </source>
</evidence>
<feature type="transmembrane region" description="Helical" evidence="9">
    <location>
        <begin position="317"/>
        <end position="338"/>
    </location>
</feature>
<feature type="transmembrane region" description="Helical" evidence="9">
    <location>
        <begin position="21"/>
        <end position="43"/>
    </location>
</feature>
<dbReference type="Pfam" id="PF00528">
    <property type="entry name" value="BPD_transp_1"/>
    <property type="match status" value="1"/>
</dbReference>
<dbReference type="RefSeq" id="WP_311366987.1">
    <property type="nucleotide sequence ID" value="NZ_JAVRHX010000001.1"/>
</dbReference>
<evidence type="ECO:0000256" key="7">
    <source>
        <dbReference type="ARBA" id="ARBA00022989"/>
    </source>
</evidence>
<evidence type="ECO:0000313" key="12">
    <source>
        <dbReference type="EMBL" id="MDT0593475.1"/>
    </source>
</evidence>
<keyword evidence="6 9" id="KW-0812">Transmembrane</keyword>
<dbReference type="CDD" id="cd06261">
    <property type="entry name" value="TM_PBP2"/>
    <property type="match status" value="1"/>
</dbReference>
<comment type="caution">
    <text evidence="12">The sequence shown here is derived from an EMBL/GenBank/DDBJ whole genome shotgun (WGS) entry which is preliminary data.</text>
</comment>
<dbReference type="Gene3D" id="1.10.3720.10">
    <property type="entry name" value="MetI-like"/>
    <property type="match status" value="1"/>
</dbReference>
<organism evidence="12 13">
    <name type="scientific">Glaciecola petra</name>
    <dbReference type="NCBI Taxonomy" id="3075602"/>
    <lineage>
        <taxon>Bacteria</taxon>
        <taxon>Pseudomonadati</taxon>
        <taxon>Pseudomonadota</taxon>
        <taxon>Gammaproteobacteria</taxon>
        <taxon>Alteromonadales</taxon>
        <taxon>Alteromonadaceae</taxon>
        <taxon>Glaciecola</taxon>
    </lineage>
</organism>
<name>A0ABU2ZLG6_9ALTE</name>
<evidence type="ECO:0000313" key="13">
    <source>
        <dbReference type="Proteomes" id="UP001253545"/>
    </source>
</evidence>
<evidence type="ECO:0000259" key="11">
    <source>
        <dbReference type="PROSITE" id="PS50928"/>
    </source>
</evidence>
<feature type="transmembrane region" description="Helical" evidence="9">
    <location>
        <begin position="358"/>
        <end position="377"/>
    </location>
</feature>
<evidence type="ECO:0000256" key="5">
    <source>
        <dbReference type="ARBA" id="ARBA00022475"/>
    </source>
</evidence>
<dbReference type="InterPro" id="IPR005672">
    <property type="entry name" value="Phosphate_PstA"/>
</dbReference>
<keyword evidence="10" id="KW-0175">Coiled coil</keyword>
<evidence type="ECO:0000256" key="4">
    <source>
        <dbReference type="ARBA" id="ARBA00022448"/>
    </source>
</evidence>
<keyword evidence="8 9" id="KW-0472">Membrane</keyword>
<keyword evidence="5 9" id="KW-1003">Cell membrane</keyword>
<dbReference type="InterPro" id="IPR035906">
    <property type="entry name" value="MetI-like_sf"/>
</dbReference>
<dbReference type="InterPro" id="IPR000515">
    <property type="entry name" value="MetI-like"/>
</dbReference>
<dbReference type="PANTHER" id="PTHR43470">
    <property type="entry name" value="PHOSPHATE TRANSPORT SYSTEM PERMEASE PROTEIN PSTA-RELATED"/>
    <property type="match status" value="1"/>
</dbReference>
<dbReference type="EMBL" id="JAVRHX010000001">
    <property type="protein sequence ID" value="MDT0593475.1"/>
    <property type="molecule type" value="Genomic_DNA"/>
</dbReference>
<evidence type="ECO:0000256" key="6">
    <source>
        <dbReference type="ARBA" id="ARBA00022692"/>
    </source>
</evidence>
<dbReference type="NCBIfam" id="TIGR00974">
    <property type="entry name" value="3a0107s02c"/>
    <property type="match status" value="1"/>
</dbReference>
<feature type="transmembrane region" description="Helical" evidence="9">
    <location>
        <begin position="407"/>
        <end position="428"/>
    </location>
</feature>
<keyword evidence="4" id="KW-0813">Transport</keyword>
<dbReference type="PROSITE" id="PS50928">
    <property type="entry name" value="ABC_TM1"/>
    <property type="match status" value="1"/>
</dbReference>
<dbReference type="PANTHER" id="PTHR43470:SF6">
    <property type="entry name" value="PHOSPHATE TRANSPORT SYSTEM PERMEASE PROTEIN PSTA"/>
    <property type="match status" value="1"/>
</dbReference>
<evidence type="ECO:0000256" key="8">
    <source>
        <dbReference type="ARBA" id="ARBA00023136"/>
    </source>
</evidence>
<gene>
    <name evidence="12" type="primary">pstA</name>
    <name evidence="12" type="ORF">RM552_01290</name>
</gene>
<sequence length="517" mass="57332">MLLSNNLRAYKEQLKQSLVEVLVMLSCAILLVSLGAMFLFVGGQGVRYFLPMSIYQVSTYNPNLPPIVEYRLSHQSAERLAESIEQKISIQYGDRSQQKPQFIVSEASHLYLLETRNGKAYVGEFVKLVSDEESLLDLTELVNVQSLVQTLEVNLKDIQSQKLQALHREIESLTRKQVDKTTPVFKRKLAEFERWQSYANDINDQIQSHRIHLELANNEQLSIAVSDIQSLYQPNQLTWIESTVFMFKKLATFLSDSPKQGATTGGVFPAIFGTLLMVIIMAVLVTPFGAVAAIYLNEYAPKNRITSMIRISVSNMAAVPSVVYGVFGLGFFVYGLGGSLDSLLYSDRLPSPTFGAPGLLWASLTMGILTLPVVIVSTEEGLRRVPKNQRAGALALGATKYETIKSVVLPMASPGILTGVILAIARAAGEVAPLILVGAVKFAPTLPIDGEFPFMHLERQFMHLGVFIYDGAFHNQTESQVSSLMFASCMLLLFIVLLLNISAIILRNSLRKKYERL</sequence>
<feature type="transmembrane region" description="Helical" evidence="9">
    <location>
        <begin position="267"/>
        <end position="296"/>
    </location>
</feature>
<comment type="similarity">
    <text evidence="2 9">Belongs to the binding-protein-dependent transport system permease family. CysTW subfamily.</text>
</comment>
<dbReference type="Proteomes" id="UP001253545">
    <property type="component" value="Unassembled WGS sequence"/>
</dbReference>
<feature type="coiled-coil region" evidence="10">
    <location>
        <begin position="141"/>
        <end position="219"/>
    </location>
</feature>
<feature type="domain" description="ABC transmembrane type-1" evidence="11">
    <location>
        <begin position="271"/>
        <end position="503"/>
    </location>
</feature>